<evidence type="ECO:0000313" key="5">
    <source>
        <dbReference type="Proteomes" id="UP000322244"/>
    </source>
</evidence>
<dbReference type="Proteomes" id="UP000322244">
    <property type="component" value="Unassembled WGS sequence"/>
</dbReference>
<dbReference type="PANTHER" id="PTHR10344">
    <property type="entry name" value="THYMIDYLATE KINASE"/>
    <property type="match status" value="1"/>
</dbReference>
<evidence type="ECO:0000256" key="3">
    <source>
        <dbReference type="ARBA" id="ARBA00022840"/>
    </source>
</evidence>
<name>A0A5A7SI51_9NOCA</name>
<evidence type="ECO:0000256" key="1">
    <source>
        <dbReference type="ARBA" id="ARBA00017144"/>
    </source>
</evidence>
<dbReference type="GO" id="GO:0005524">
    <property type="term" value="F:ATP binding"/>
    <property type="evidence" value="ECO:0007669"/>
    <property type="project" value="UniProtKB-KW"/>
</dbReference>
<keyword evidence="2" id="KW-0547">Nucleotide-binding</keyword>
<accession>A0A5A7SI51</accession>
<comment type="caution">
    <text evidence="4">The sequence shown here is derived from an EMBL/GenBank/DDBJ whole genome shotgun (WGS) entry which is preliminary data.</text>
</comment>
<protein>
    <recommendedName>
        <fullName evidence="1">Thymidylate kinase</fullName>
    </recommendedName>
</protein>
<dbReference type="InterPro" id="IPR027417">
    <property type="entry name" value="P-loop_NTPase"/>
</dbReference>
<dbReference type="GO" id="GO:0006233">
    <property type="term" value="P:dTDP biosynthetic process"/>
    <property type="evidence" value="ECO:0007669"/>
    <property type="project" value="TreeGrafter"/>
</dbReference>
<dbReference type="GO" id="GO:0005737">
    <property type="term" value="C:cytoplasm"/>
    <property type="evidence" value="ECO:0007669"/>
    <property type="project" value="TreeGrafter"/>
</dbReference>
<keyword evidence="3" id="KW-0067">ATP-binding</keyword>
<gene>
    <name evidence="4" type="ORF">FOY51_02740</name>
</gene>
<dbReference type="GO" id="GO:0004798">
    <property type="term" value="F:dTMP kinase activity"/>
    <property type="evidence" value="ECO:0007669"/>
    <property type="project" value="TreeGrafter"/>
</dbReference>
<dbReference type="SUPFAM" id="SSF52540">
    <property type="entry name" value="P-loop containing nucleoside triphosphate hydrolases"/>
    <property type="match status" value="1"/>
</dbReference>
<dbReference type="GO" id="GO:0006227">
    <property type="term" value="P:dUDP biosynthetic process"/>
    <property type="evidence" value="ECO:0007669"/>
    <property type="project" value="TreeGrafter"/>
</dbReference>
<evidence type="ECO:0000313" key="4">
    <source>
        <dbReference type="EMBL" id="KAA0024862.1"/>
    </source>
</evidence>
<proteinExistence type="predicted"/>
<dbReference type="RefSeq" id="WP_149428637.1">
    <property type="nucleotide sequence ID" value="NZ_VLNY01000001.1"/>
</dbReference>
<dbReference type="OrthoDB" id="9765468at2"/>
<evidence type="ECO:0000256" key="2">
    <source>
        <dbReference type="ARBA" id="ARBA00022741"/>
    </source>
</evidence>
<dbReference type="Gene3D" id="3.40.50.300">
    <property type="entry name" value="P-loop containing nucleotide triphosphate hydrolases"/>
    <property type="match status" value="1"/>
</dbReference>
<sequence length="207" mass="22607">MTSAQMPSSRAICIAGGDGSGKSTQVAALATAFVEQGLTPAVVTIWDVFDDPVMSAKLPYENAADVFAYLKVLSPRSRSHFLFHALHAALDLAEAKSPDVLLLNAYWYKYFATEVAHGGDPAVLRSLAAGFPEPDLTFFLKISAETTLTRKDQPSDYETGYGDFLEFQRHSLRVLDQLSTDLGWTELDGTRDQDEITATILDAIGNR</sequence>
<keyword evidence="5" id="KW-1185">Reference proteome</keyword>
<dbReference type="AlphaFoldDB" id="A0A5A7SI51"/>
<reference evidence="4 5" key="1">
    <citation type="submission" date="2019-07" db="EMBL/GenBank/DDBJ databases">
        <title>Rhodococcus cavernicolus sp. nov., isolated from a cave.</title>
        <authorList>
            <person name="Lee S.D."/>
        </authorList>
    </citation>
    <scope>NUCLEOTIDE SEQUENCE [LARGE SCALE GENOMIC DNA]</scope>
    <source>
        <strain evidence="4 5">C1-24</strain>
    </source>
</reference>
<dbReference type="PANTHER" id="PTHR10344:SF4">
    <property type="entry name" value="UMP-CMP KINASE 2, MITOCHONDRIAL"/>
    <property type="match status" value="1"/>
</dbReference>
<dbReference type="EMBL" id="VLNY01000001">
    <property type="protein sequence ID" value="KAA0024862.1"/>
    <property type="molecule type" value="Genomic_DNA"/>
</dbReference>
<dbReference type="GO" id="GO:0006235">
    <property type="term" value="P:dTTP biosynthetic process"/>
    <property type="evidence" value="ECO:0007669"/>
    <property type="project" value="TreeGrafter"/>
</dbReference>
<organism evidence="4 5">
    <name type="scientific">Antrihabitans cavernicola</name>
    <dbReference type="NCBI Taxonomy" id="2495913"/>
    <lineage>
        <taxon>Bacteria</taxon>
        <taxon>Bacillati</taxon>
        <taxon>Actinomycetota</taxon>
        <taxon>Actinomycetes</taxon>
        <taxon>Mycobacteriales</taxon>
        <taxon>Nocardiaceae</taxon>
        <taxon>Antrihabitans</taxon>
    </lineage>
</organism>